<gene>
    <name evidence="1" type="ordered locus">Amico_0305</name>
</gene>
<dbReference type="OrthoDB" id="5222at2"/>
<dbReference type="EMBL" id="CP001997">
    <property type="protein sequence ID" value="ADE56450.1"/>
    <property type="molecule type" value="Genomic_DNA"/>
</dbReference>
<accession>D5ED18</accession>
<organism evidence="1 2">
    <name type="scientific">Aminobacterium colombiense (strain DSM 12261 / ALA-1)</name>
    <dbReference type="NCBI Taxonomy" id="572547"/>
    <lineage>
        <taxon>Bacteria</taxon>
        <taxon>Thermotogati</taxon>
        <taxon>Synergistota</taxon>
        <taxon>Synergistia</taxon>
        <taxon>Synergistales</taxon>
        <taxon>Aminobacteriaceae</taxon>
        <taxon>Aminobacterium</taxon>
    </lineage>
</organism>
<reference evidence="1 2" key="1">
    <citation type="journal article" date="2010" name="Stand. Genomic Sci.">
        <title>Complete genome sequence of Aminobacterium colombiense type strain (ALA-1).</title>
        <authorList>
            <person name="Chertkov O."/>
            <person name="Sikorski J."/>
            <person name="Brambilla E."/>
            <person name="Lapidus A."/>
            <person name="Copeland A."/>
            <person name="Glavina Del Rio T."/>
            <person name="Nolan M."/>
            <person name="Lucas S."/>
            <person name="Tice H."/>
            <person name="Cheng J.F."/>
            <person name="Han C."/>
            <person name="Detter J.C."/>
            <person name="Bruce D."/>
            <person name="Tapia R."/>
            <person name="Goodwin L."/>
            <person name="Pitluck S."/>
            <person name="Liolios K."/>
            <person name="Ivanova N."/>
            <person name="Mavromatis K."/>
            <person name="Ovchinnikova G."/>
            <person name="Pati A."/>
            <person name="Chen A."/>
            <person name="Palaniappan K."/>
            <person name="Land M."/>
            <person name="Hauser L."/>
            <person name="Chang Y.J."/>
            <person name="Jeffries C.D."/>
            <person name="Spring S."/>
            <person name="Rohde M."/>
            <person name="Goker M."/>
            <person name="Bristow J."/>
            <person name="Eisen J.A."/>
            <person name="Markowitz V."/>
            <person name="Hugenholtz P."/>
            <person name="Kyrpides N.C."/>
            <person name="Klenk H.P."/>
        </authorList>
    </citation>
    <scope>NUCLEOTIDE SEQUENCE [LARGE SCALE GENOMIC DNA]</scope>
    <source>
        <strain evidence="2">DSM 12261 / ALA-1</strain>
    </source>
</reference>
<protein>
    <submittedName>
        <fullName evidence="1">Uncharacterized protein</fullName>
    </submittedName>
</protein>
<dbReference type="HOGENOM" id="CLU_2314228_0_0_0"/>
<name>D5ED18_AMICL</name>
<dbReference type="STRING" id="572547.Amico_0305"/>
<evidence type="ECO:0000313" key="2">
    <source>
        <dbReference type="Proteomes" id="UP000002366"/>
    </source>
</evidence>
<dbReference type="eggNOG" id="ENOG5033MAI">
    <property type="taxonomic scope" value="Bacteria"/>
</dbReference>
<keyword evidence="2" id="KW-1185">Reference proteome</keyword>
<dbReference type="AlphaFoldDB" id="D5ED18"/>
<sequence>MKMFWIFCNESVAEDLMDVLNKNGITGYFVWKNVLFRDNESGKTHWDDAIYPGKDWAFMVFCDDEDVLVLKEKLEHLEEEPYIKQAGIKAFIAEAKKVM</sequence>
<evidence type="ECO:0000313" key="1">
    <source>
        <dbReference type="EMBL" id="ADE56450.1"/>
    </source>
</evidence>
<dbReference type="Proteomes" id="UP000002366">
    <property type="component" value="Chromosome"/>
</dbReference>
<dbReference type="KEGG" id="aco:Amico_0305"/>
<dbReference type="RefSeq" id="WP_013047716.1">
    <property type="nucleotide sequence ID" value="NC_014011.1"/>
</dbReference>
<proteinExistence type="predicted"/>
<dbReference type="NCBIfam" id="NF045581">
    <property type="entry name" value="PG0541_fam"/>
    <property type="match status" value="1"/>
</dbReference>